<accession>A0A9J6D7N1</accession>
<dbReference type="Proteomes" id="UP000821866">
    <property type="component" value="Chromosome 9"/>
</dbReference>
<dbReference type="Pfam" id="PF13873">
    <property type="entry name" value="Myb_DNA-bind_5"/>
    <property type="match status" value="1"/>
</dbReference>
<evidence type="ECO:0000256" key="3">
    <source>
        <dbReference type="ARBA" id="ARBA00025466"/>
    </source>
</evidence>
<sequence length="102" mass="12028">MSFKDDRGAARDGRKTTATRFVFTREERELLVSLMTRHKAVIENKRTDALAKRAKDSAWEKLMSEYNSQPGIRRVKPKLHKRENARDSAERRDVDRRRAISR</sequence>
<feature type="domain" description="Myb/SANT-like DNA-binding" evidence="5">
    <location>
        <begin position="23"/>
        <end position="82"/>
    </location>
</feature>
<comment type="function">
    <text evidence="3">Involved in transvection phenomena (= synapsis-dependent gene expression), where the synaptic pairing of chromosomes carrying genes with which zeste interacts influences the expression of these genes. Zeste binds to DNA and stimulates transcription from a nearby promoter.</text>
</comment>
<evidence type="ECO:0000313" key="7">
    <source>
        <dbReference type="Proteomes" id="UP000821866"/>
    </source>
</evidence>
<evidence type="ECO:0000259" key="5">
    <source>
        <dbReference type="Pfam" id="PF13873"/>
    </source>
</evidence>
<evidence type="ECO:0000256" key="4">
    <source>
        <dbReference type="SAM" id="MobiDB-lite"/>
    </source>
</evidence>
<feature type="compositionally biased region" description="Basic and acidic residues" evidence="4">
    <location>
        <begin position="82"/>
        <end position="102"/>
    </location>
</feature>
<evidence type="ECO:0000313" key="6">
    <source>
        <dbReference type="EMBL" id="KAH8010069.1"/>
    </source>
</evidence>
<reference evidence="6" key="2">
    <citation type="submission" date="2021-09" db="EMBL/GenBank/DDBJ databases">
        <authorList>
            <person name="Jia N."/>
            <person name="Wang J."/>
            <person name="Shi W."/>
            <person name="Du L."/>
            <person name="Sun Y."/>
            <person name="Zhan W."/>
            <person name="Jiang J."/>
            <person name="Wang Q."/>
            <person name="Zhang B."/>
            <person name="Ji P."/>
            <person name="Sakyi L.B."/>
            <person name="Cui X."/>
            <person name="Yuan T."/>
            <person name="Jiang B."/>
            <person name="Yang W."/>
            <person name="Lam T.T.-Y."/>
            <person name="Chang Q."/>
            <person name="Ding S."/>
            <person name="Wang X."/>
            <person name="Zhu J."/>
            <person name="Ruan X."/>
            <person name="Zhao L."/>
            <person name="Wei J."/>
            <person name="Que T."/>
            <person name="Du C."/>
            <person name="Cheng J."/>
            <person name="Dai P."/>
            <person name="Han X."/>
            <person name="Huang E."/>
            <person name="Gao Y."/>
            <person name="Liu J."/>
            <person name="Shao H."/>
            <person name="Ye R."/>
            <person name="Li L."/>
            <person name="Wei W."/>
            <person name="Wang X."/>
            <person name="Wang C."/>
            <person name="Huo Q."/>
            <person name="Li W."/>
            <person name="Guo W."/>
            <person name="Chen H."/>
            <person name="Chen S."/>
            <person name="Zhou L."/>
            <person name="Zhou L."/>
            <person name="Ni X."/>
            <person name="Tian J."/>
            <person name="Zhou Y."/>
            <person name="Sheng Y."/>
            <person name="Liu T."/>
            <person name="Pan Y."/>
            <person name="Xia L."/>
            <person name="Li J."/>
            <person name="Zhao F."/>
            <person name="Cao W."/>
        </authorList>
    </citation>
    <scope>NUCLEOTIDE SEQUENCE</scope>
    <source>
        <strain evidence="6">Rmic-2018</strain>
        <tissue evidence="6">Larvae</tissue>
    </source>
</reference>
<dbReference type="VEuPathDB" id="VectorBase:LOC119161857"/>
<gene>
    <name evidence="6" type="ORF">HPB51_024744</name>
</gene>
<name>A0A9J6D7N1_RHIMP</name>
<evidence type="ECO:0000256" key="2">
    <source>
        <dbReference type="ARBA" id="ARBA00016807"/>
    </source>
</evidence>
<reference evidence="6" key="1">
    <citation type="journal article" date="2020" name="Cell">
        <title>Large-Scale Comparative Analyses of Tick Genomes Elucidate Their Genetic Diversity and Vector Capacities.</title>
        <authorList>
            <consortium name="Tick Genome and Microbiome Consortium (TIGMIC)"/>
            <person name="Jia N."/>
            <person name="Wang J."/>
            <person name="Shi W."/>
            <person name="Du L."/>
            <person name="Sun Y."/>
            <person name="Zhan W."/>
            <person name="Jiang J.F."/>
            <person name="Wang Q."/>
            <person name="Zhang B."/>
            <person name="Ji P."/>
            <person name="Bell-Sakyi L."/>
            <person name="Cui X.M."/>
            <person name="Yuan T.T."/>
            <person name="Jiang B.G."/>
            <person name="Yang W.F."/>
            <person name="Lam T.T."/>
            <person name="Chang Q.C."/>
            <person name="Ding S.J."/>
            <person name="Wang X.J."/>
            <person name="Zhu J.G."/>
            <person name="Ruan X.D."/>
            <person name="Zhao L."/>
            <person name="Wei J.T."/>
            <person name="Ye R.Z."/>
            <person name="Que T.C."/>
            <person name="Du C.H."/>
            <person name="Zhou Y.H."/>
            <person name="Cheng J.X."/>
            <person name="Dai P.F."/>
            <person name="Guo W.B."/>
            <person name="Han X.H."/>
            <person name="Huang E.J."/>
            <person name="Li L.F."/>
            <person name="Wei W."/>
            <person name="Gao Y.C."/>
            <person name="Liu J.Z."/>
            <person name="Shao H.Z."/>
            <person name="Wang X."/>
            <person name="Wang C.C."/>
            <person name="Yang T.C."/>
            <person name="Huo Q.B."/>
            <person name="Li W."/>
            <person name="Chen H.Y."/>
            <person name="Chen S.E."/>
            <person name="Zhou L.G."/>
            <person name="Ni X.B."/>
            <person name="Tian J.H."/>
            <person name="Sheng Y."/>
            <person name="Liu T."/>
            <person name="Pan Y.S."/>
            <person name="Xia L.Y."/>
            <person name="Li J."/>
            <person name="Zhao F."/>
            <person name="Cao W.C."/>
        </authorList>
    </citation>
    <scope>NUCLEOTIDE SEQUENCE</scope>
    <source>
        <strain evidence="6">Rmic-2018</strain>
    </source>
</reference>
<comment type="subunit">
    <text evidence="1">Self-associates forming complexes of several hundred monomers.</text>
</comment>
<dbReference type="EMBL" id="JABSTU010000011">
    <property type="protein sequence ID" value="KAH8010069.1"/>
    <property type="molecule type" value="Genomic_DNA"/>
</dbReference>
<comment type="caution">
    <text evidence="6">The sequence shown here is derived from an EMBL/GenBank/DDBJ whole genome shotgun (WGS) entry which is preliminary data.</text>
</comment>
<feature type="region of interest" description="Disordered" evidence="4">
    <location>
        <begin position="66"/>
        <end position="102"/>
    </location>
</feature>
<protein>
    <recommendedName>
        <fullName evidence="2">Regulatory protein zeste</fullName>
    </recommendedName>
</protein>
<evidence type="ECO:0000256" key="1">
    <source>
        <dbReference type="ARBA" id="ARBA00011764"/>
    </source>
</evidence>
<dbReference type="InterPro" id="IPR028002">
    <property type="entry name" value="Myb_DNA-bind_5"/>
</dbReference>
<organism evidence="6 7">
    <name type="scientific">Rhipicephalus microplus</name>
    <name type="common">Cattle tick</name>
    <name type="synonym">Boophilus microplus</name>
    <dbReference type="NCBI Taxonomy" id="6941"/>
    <lineage>
        <taxon>Eukaryota</taxon>
        <taxon>Metazoa</taxon>
        <taxon>Ecdysozoa</taxon>
        <taxon>Arthropoda</taxon>
        <taxon>Chelicerata</taxon>
        <taxon>Arachnida</taxon>
        <taxon>Acari</taxon>
        <taxon>Parasitiformes</taxon>
        <taxon>Ixodida</taxon>
        <taxon>Ixodoidea</taxon>
        <taxon>Ixodidae</taxon>
        <taxon>Rhipicephalinae</taxon>
        <taxon>Rhipicephalus</taxon>
        <taxon>Boophilus</taxon>
    </lineage>
</organism>
<dbReference type="AlphaFoldDB" id="A0A9J6D7N1"/>
<proteinExistence type="predicted"/>
<keyword evidence="7" id="KW-1185">Reference proteome</keyword>